<organism evidence="2">
    <name type="scientific">Fervidobacterium pennivorans</name>
    <dbReference type="NCBI Taxonomy" id="93466"/>
    <lineage>
        <taxon>Bacteria</taxon>
        <taxon>Thermotogati</taxon>
        <taxon>Thermotogota</taxon>
        <taxon>Thermotogae</taxon>
        <taxon>Thermotogales</taxon>
        <taxon>Fervidobacteriaceae</taxon>
        <taxon>Fervidobacterium</taxon>
    </lineage>
</organism>
<comment type="caution">
    <text evidence="2">The sequence shown here is derived from an EMBL/GenBank/DDBJ whole genome shotgun (WGS) entry which is preliminary data.</text>
</comment>
<gene>
    <name evidence="2" type="ORF">ENT78_08120</name>
</gene>
<dbReference type="GO" id="GO:0032259">
    <property type="term" value="P:methylation"/>
    <property type="evidence" value="ECO:0007669"/>
    <property type="project" value="UniProtKB-KW"/>
</dbReference>
<dbReference type="AlphaFoldDB" id="A0A7V4KE28"/>
<dbReference type="Gene3D" id="3.40.50.150">
    <property type="entry name" value="Vaccinia Virus protein VP39"/>
    <property type="match status" value="1"/>
</dbReference>
<accession>A0A7V4KE28</accession>
<keyword evidence="2" id="KW-0489">Methyltransferase</keyword>
<dbReference type="EMBL" id="DSZZ01000377">
    <property type="protein sequence ID" value="HGU53466.1"/>
    <property type="molecule type" value="Genomic_DNA"/>
</dbReference>
<dbReference type="InterPro" id="IPR013216">
    <property type="entry name" value="Methyltransf_11"/>
</dbReference>
<dbReference type="SUPFAM" id="SSF53335">
    <property type="entry name" value="S-adenosyl-L-methionine-dependent methyltransferases"/>
    <property type="match status" value="1"/>
</dbReference>
<dbReference type="Pfam" id="PF08241">
    <property type="entry name" value="Methyltransf_11"/>
    <property type="match status" value="1"/>
</dbReference>
<dbReference type="GO" id="GO:0008757">
    <property type="term" value="F:S-adenosylmethionine-dependent methyltransferase activity"/>
    <property type="evidence" value="ECO:0007669"/>
    <property type="project" value="InterPro"/>
</dbReference>
<sequence length="108" mass="12709">MVDVLCDAHHLPFVSKVFDRCYAYALLEHVENPVKVLREINRVLIDNGWLKALVPTDSRLKSDYVACIISLHFKHCYEEYRAMKSGEHRWQYSTHGLKQIFNLRGLTF</sequence>
<keyword evidence="2" id="KW-0808">Transferase</keyword>
<name>A0A7V4KE28_FERPE</name>
<protein>
    <submittedName>
        <fullName evidence="2">Class I SAM-dependent methyltransferase</fullName>
    </submittedName>
</protein>
<evidence type="ECO:0000259" key="1">
    <source>
        <dbReference type="Pfam" id="PF08241"/>
    </source>
</evidence>
<dbReference type="InterPro" id="IPR029063">
    <property type="entry name" value="SAM-dependent_MTases_sf"/>
</dbReference>
<evidence type="ECO:0000313" key="2">
    <source>
        <dbReference type="EMBL" id="HGU53466.1"/>
    </source>
</evidence>
<feature type="domain" description="Methyltransferase type 11" evidence="1">
    <location>
        <begin position="4"/>
        <end position="50"/>
    </location>
</feature>
<proteinExistence type="predicted"/>
<reference evidence="2" key="1">
    <citation type="journal article" date="2020" name="mSystems">
        <title>Genome- and Community-Level Interaction Insights into Carbon Utilization and Element Cycling Functions of Hydrothermarchaeota in Hydrothermal Sediment.</title>
        <authorList>
            <person name="Zhou Z."/>
            <person name="Liu Y."/>
            <person name="Xu W."/>
            <person name="Pan J."/>
            <person name="Luo Z.H."/>
            <person name="Li M."/>
        </authorList>
    </citation>
    <scope>NUCLEOTIDE SEQUENCE [LARGE SCALE GENOMIC DNA]</scope>
    <source>
        <strain evidence="2">SpSt-61</strain>
    </source>
</reference>